<dbReference type="EMBL" id="CAADFI010000087">
    <property type="protein sequence ID" value="VFJ96108.1"/>
    <property type="molecule type" value="Genomic_DNA"/>
</dbReference>
<protein>
    <submittedName>
        <fullName evidence="1">Uncharacterized protein</fullName>
    </submittedName>
</protein>
<name>A0A450USB9_9GAMM</name>
<sequence>MGWIEDLLQSKRSYYTLHASGSDIFKFETMDHFVSHHVRKMKGNLYFFNIPLKTFIDDESFRKIWKKAIGRNHHITKIHMLLDESLRNQWSEIVASHWDYFSKYGSRFVVKFKNIRRCETNETKPQPYESLNFGVWSEPDIIEGKSRTDLVTMTGVDYPWGNENEPSHFLAVTERKDLCREIRSFVKGQYDSAPDSGKWVSDILIGEISSNENDKRKRRSYPWNWWART</sequence>
<dbReference type="EMBL" id="CAADFJ010000083">
    <property type="protein sequence ID" value="VFK02168.1"/>
    <property type="molecule type" value="Genomic_DNA"/>
</dbReference>
<evidence type="ECO:0000313" key="2">
    <source>
        <dbReference type="EMBL" id="VFJ96108.1"/>
    </source>
</evidence>
<dbReference type="AlphaFoldDB" id="A0A450USB9"/>
<evidence type="ECO:0000313" key="1">
    <source>
        <dbReference type="EMBL" id="VFJ95356.1"/>
    </source>
</evidence>
<proteinExistence type="predicted"/>
<accession>A0A450USB9</accession>
<dbReference type="EMBL" id="CAADFG010000086">
    <property type="protein sequence ID" value="VFJ95356.1"/>
    <property type="molecule type" value="Genomic_DNA"/>
</dbReference>
<gene>
    <name evidence="1" type="ORF">BECKH772A_GA0070896_100863</name>
    <name evidence="2" type="ORF">BECKH772B_GA0070898_100877</name>
    <name evidence="3" type="ORF">BECKH772C_GA0070978_100837</name>
</gene>
<reference evidence="1" key="1">
    <citation type="submission" date="2019-02" db="EMBL/GenBank/DDBJ databases">
        <authorList>
            <person name="Gruber-Vodicka R. H."/>
            <person name="Seah K. B. B."/>
        </authorList>
    </citation>
    <scope>NUCLEOTIDE SEQUENCE</scope>
    <source>
        <strain evidence="3">BECK_SA2B12</strain>
        <strain evidence="1">BECK_SA2B15</strain>
        <strain evidence="2">BECK_SA2B20</strain>
    </source>
</reference>
<organism evidence="1">
    <name type="scientific">Candidatus Kentrum eta</name>
    <dbReference type="NCBI Taxonomy" id="2126337"/>
    <lineage>
        <taxon>Bacteria</taxon>
        <taxon>Pseudomonadati</taxon>
        <taxon>Pseudomonadota</taxon>
        <taxon>Gammaproteobacteria</taxon>
        <taxon>Candidatus Kentrum</taxon>
    </lineage>
</organism>
<evidence type="ECO:0000313" key="3">
    <source>
        <dbReference type="EMBL" id="VFK02168.1"/>
    </source>
</evidence>